<feature type="region of interest" description="Disordered" evidence="1">
    <location>
        <begin position="195"/>
        <end position="286"/>
    </location>
</feature>
<dbReference type="EMBL" id="GL433841">
    <property type="protein sequence ID" value="EFN56525.1"/>
    <property type="molecule type" value="Genomic_DNA"/>
</dbReference>
<name>E1ZC08_CHLVA</name>
<feature type="compositionally biased region" description="Acidic residues" evidence="1">
    <location>
        <begin position="113"/>
        <end position="123"/>
    </location>
</feature>
<evidence type="ECO:0000313" key="4">
    <source>
        <dbReference type="Proteomes" id="UP000008141"/>
    </source>
</evidence>
<keyword evidence="4" id="KW-1185">Reference proteome</keyword>
<accession>E1ZC08</accession>
<feature type="region of interest" description="Disordered" evidence="1">
    <location>
        <begin position="106"/>
        <end position="170"/>
    </location>
</feature>
<keyword evidence="2" id="KW-0472">Membrane</keyword>
<dbReference type="InParanoid" id="E1ZC08"/>
<dbReference type="GeneID" id="17355994"/>
<dbReference type="KEGG" id="cvr:CHLNCDRAFT_144148"/>
<feature type="compositionally biased region" description="Acidic residues" evidence="1">
    <location>
        <begin position="757"/>
        <end position="767"/>
    </location>
</feature>
<keyword evidence="2" id="KW-1133">Transmembrane helix</keyword>
<feature type="transmembrane region" description="Helical" evidence="2">
    <location>
        <begin position="20"/>
        <end position="39"/>
    </location>
</feature>
<reference evidence="3 4" key="1">
    <citation type="journal article" date="2010" name="Plant Cell">
        <title>The Chlorella variabilis NC64A genome reveals adaptation to photosymbiosis, coevolution with viruses, and cryptic sex.</title>
        <authorList>
            <person name="Blanc G."/>
            <person name="Duncan G."/>
            <person name="Agarkova I."/>
            <person name="Borodovsky M."/>
            <person name="Gurnon J."/>
            <person name="Kuo A."/>
            <person name="Lindquist E."/>
            <person name="Lucas S."/>
            <person name="Pangilinan J."/>
            <person name="Polle J."/>
            <person name="Salamov A."/>
            <person name="Terry A."/>
            <person name="Yamada T."/>
            <person name="Dunigan D.D."/>
            <person name="Grigoriev I.V."/>
            <person name="Claverie J.M."/>
            <person name="Van Etten J.L."/>
        </authorList>
    </citation>
    <scope>NUCLEOTIDE SEQUENCE [LARGE SCALE GENOMIC DNA]</scope>
    <source>
        <strain evidence="3 4">NC64A</strain>
    </source>
</reference>
<feature type="region of interest" description="Disordered" evidence="1">
    <location>
        <begin position="739"/>
        <end position="780"/>
    </location>
</feature>
<evidence type="ECO:0000256" key="1">
    <source>
        <dbReference type="SAM" id="MobiDB-lite"/>
    </source>
</evidence>
<dbReference type="Proteomes" id="UP000008141">
    <property type="component" value="Unassembled WGS sequence"/>
</dbReference>
<keyword evidence="2" id="KW-0812">Transmembrane</keyword>
<feature type="compositionally biased region" description="Acidic residues" evidence="1">
    <location>
        <begin position="135"/>
        <end position="150"/>
    </location>
</feature>
<dbReference type="RefSeq" id="XP_005848627.1">
    <property type="nucleotide sequence ID" value="XM_005848565.1"/>
</dbReference>
<dbReference type="OrthoDB" id="671240at2759"/>
<evidence type="ECO:0000256" key="2">
    <source>
        <dbReference type="SAM" id="Phobius"/>
    </source>
</evidence>
<proteinExistence type="predicted"/>
<organism evidence="4">
    <name type="scientific">Chlorella variabilis</name>
    <name type="common">Green alga</name>
    <dbReference type="NCBI Taxonomy" id="554065"/>
    <lineage>
        <taxon>Eukaryota</taxon>
        <taxon>Viridiplantae</taxon>
        <taxon>Chlorophyta</taxon>
        <taxon>core chlorophytes</taxon>
        <taxon>Trebouxiophyceae</taxon>
        <taxon>Chlorellales</taxon>
        <taxon>Chlorellaceae</taxon>
        <taxon>Chlorella clade</taxon>
        <taxon>Chlorella</taxon>
    </lineage>
</organism>
<gene>
    <name evidence="3" type="ORF">CHLNCDRAFT_144148</name>
</gene>
<feature type="compositionally biased region" description="Low complexity" evidence="1">
    <location>
        <begin position="195"/>
        <end position="258"/>
    </location>
</feature>
<evidence type="ECO:0000313" key="3">
    <source>
        <dbReference type="EMBL" id="EFN56525.1"/>
    </source>
</evidence>
<protein>
    <recommendedName>
        <fullName evidence="5">Exostosin GT47 domain-containing protein</fullName>
    </recommendedName>
</protein>
<dbReference type="AlphaFoldDB" id="E1ZC08"/>
<sequence>MEGFSLPATPSKAKPGRRGFCSLTTLLVVFALVAGVAMFNQELGGSSSRTETYYRKALVAKMYFGDNGQTVTATSEEYSRSTVAGGGAGAAKAKATAAAKAAAGRAEPRAALELDEEEEEWEEGGGGGGGAAEAAADEDEFSSLEDEDEDAHPSSEQQQQQQQRLVTTTVKATATSDAPLTVTISATQEMEGATAAAAAAAADEQGEEATSTTTTTTTITTTQPAAAAGTGAGAAQAAQQPAATAQQQQQQQQGAAGPEQEDPAEAAASWWSDVVDPSGERLPKAARRERDISASLATAVVFDESAVPDNPDCKIAVMDVDQRWGEVYGAGNCDLADEKLWPFASMGRGIDGHNLLLPEQYQYSMEHWITKAIRNSSRYTDDTAAADFVFVDMGCYHTSWMAWLHPQNEEGRKLVPSPEYYIKRSFTKLRGMARCVQAAWQGACLGRRRRAGCRLAGFRETKGGDFGMVHPAPLMKGLFTEEAACEDFASVLNMVPERASLCVWTQDSHTQGKSVLLPYAAVSDIDMDVSCIPVFVGAPFHTLPLAGDVDYASFALFVNVTDTSAWVNTSSPKWEHNHMISKAWKLDDRSAEEGMVTVPRLADLVTLLRGMPAEEVAARHAGVVAHRLKFWYPPASAQAIATSVAAAGAASAAGAGIATSGALLQGGRGGGGGGGAGTGAAGARVLREGAAAAEALQGQLAAARAGHSVLGELLMRKMCHRAAAVQKRLAEAAQLGLDYQDSDEKVEHPSLAQQATPEEEEEEEADEAGMKLSKRLSKRA</sequence>
<evidence type="ECO:0008006" key="5">
    <source>
        <dbReference type="Google" id="ProtNLM"/>
    </source>
</evidence>